<evidence type="ECO:0000256" key="2">
    <source>
        <dbReference type="SAM" id="MobiDB-lite"/>
    </source>
</evidence>
<dbReference type="EMBL" id="CP092365">
    <property type="protein sequence ID" value="ULN51813.1"/>
    <property type="molecule type" value="Genomic_DNA"/>
</dbReference>
<protein>
    <submittedName>
        <fullName evidence="3">Homocitrate synthase</fullName>
    </submittedName>
</protein>
<sequence>MTGPHRTRPAPPTPRHRRGAPRATTRFTELFGVPLPRGLRDEAATLSWAQFLARYDDSRRTRGPLRLRQWIPGGAAGPAASTYRATLAVGERHTTVAAVATGPIGALTAMLHDAGVAVEVLGFHQMSSAAGRTATVIRGSDGARATWAMARDADPGASARAAVIACANRLLTPAAPGA</sequence>
<accession>A0ABY3TVR9</accession>
<name>A0ABY3TVR9_9MYCO</name>
<gene>
    <name evidence="3" type="ORF">MIU77_13080</name>
</gene>
<dbReference type="RefSeq" id="WP_240170095.1">
    <property type="nucleotide sequence ID" value="NZ_CP092365.1"/>
</dbReference>
<dbReference type="Proteomes" id="UP001055200">
    <property type="component" value="Chromosome"/>
</dbReference>
<feature type="region of interest" description="Disordered" evidence="2">
    <location>
        <begin position="1"/>
        <end position="22"/>
    </location>
</feature>
<reference evidence="3" key="1">
    <citation type="submission" date="2022-08" db="EMBL/GenBank/DDBJ databases">
        <title>Complete genome sequence of 14 non-tuberculosis mycobacteria type-strains.</title>
        <authorList>
            <person name="Igarashi Y."/>
            <person name="Osugi A."/>
            <person name="Mitarai S."/>
        </authorList>
    </citation>
    <scope>NUCLEOTIDE SEQUENCE</scope>
    <source>
        <strain evidence="3">DSM 45575</strain>
    </source>
</reference>
<dbReference type="SUPFAM" id="SSF110921">
    <property type="entry name" value="2-isopropylmalate synthase LeuA, allosteric (dimerisation) domain"/>
    <property type="match status" value="1"/>
</dbReference>
<organism evidence="3 4">
    <name type="scientific">Mycolicibacillus parakoreensis</name>
    <dbReference type="NCBI Taxonomy" id="1069221"/>
    <lineage>
        <taxon>Bacteria</taxon>
        <taxon>Bacillati</taxon>
        <taxon>Actinomycetota</taxon>
        <taxon>Actinomycetes</taxon>
        <taxon>Mycobacteriales</taxon>
        <taxon>Mycobacteriaceae</taxon>
        <taxon>Mycolicibacillus</taxon>
    </lineage>
</organism>
<evidence type="ECO:0000256" key="1">
    <source>
        <dbReference type="ARBA" id="ARBA00022679"/>
    </source>
</evidence>
<keyword evidence="1" id="KW-0808">Transferase</keyword>
<feature type="compositionally biased region" description="Basic residues" evidence="2">
    <location>
        <begin position="1"/>
        <end position="20"/>
    </location>
</feature>
<keyword evidence="4" id="KW-1185">Reference proteome</keyword>
<evidence type="ECO:0000313" key="4">
    <source>
        <dbReference type="Proteomes" id="UP001055200"/>
    </source>
</evidence>
<dbReference type="Gene3D" id="3.30.160.270">
    <property type="match status" value="1"/>
</dbReference>
<proteinExistence type="predicted"/>
<evidence type="ECO:0000313" key="3">
    <source>
        <dbReference type="EMBL" id="ULN51813.1"/>
    </source>
</evidence>
<dbReference type="InterPro" id="IPR036230">
    <property type="entry name" value="LeuA_allosteric_dom_sf"/>
</dbReference>